<dbReference type="Proteomes" id="UP000623608">
    <property type="component" value="Unassembled WGS sequence"/>
</dbReference>
<dbReference type="EMBL" id="BOMY01000051">
    <property type="protein sequence ID" value="GIF25396.1"/>
    <property type="molecule type" value="Genomic_DNA"/>
</dbReference>
<protein>
    <submittedName>
        <fullName evidence="2">Uncharacterized protein</fullName>
    </submittedName>
</protein>
<evidence type="ECO:0000313" key="3">
    <source>
        <dbReference type="Proteomes" id="UP000623608"/>
    </source>
</evidence>
<accession>A0A919NUB3</accession>
<sequence>MLAVAVSVLLLTGTVLFLLRETRSVSTTPSAALPGPWQPPSVTATAAATVGSASPPAATSTKPTTSPTPTTRPTSKPTTPPTTTAPTGGPNLSLDAFADADGSSKADGTSFNDVRDGKLDTFWSPIGTTGRVSVKWTTPVTLSRVVIRQAAGPIRSWRLRNHDNDEVLATGTAAGTITFSPVALQKIDFEILLASGTPRVTEFQTFAE</sequence>
<feature type="compositionally biased region" description="Low complexity" evidence="1">
    <location>
        <begin position="40"/>
        <end position="90"/>
    </location>
</feature>
<organism evidence="2 3">
    <name type="scientific">Paractinoplanes tereljensis</name>
    <dbReference type="NCBI Taxonomy" id="571912"/>
    <lineage>
        <taxon>Bacteria</taxon>
        <taxon>Bacillati</taxon>
        <taxon>Actinomycetota</taxon>
        <taxon>Actinomycetes</taxon>
        <taxon>Micromonosporales</taxon>
        <taxon>Micromonosporaceae</taxon>
        <taxon>Paractinoplanes</taxon>
    </lineage>
</organism>
<reference evidence="2" key="1">
    <citation type="submission" date="2021-01" db="EMBL/GenBank/DDBJ databases">
        <title>Whole genome shotgun sequence of Actinoplanes tereljensis NBRC 105297.</title>
        <authorList>
            <person name="Komaki H."/>
            <person name="Tamura T."/>
        </authorList>
    </citation>
    <scope>NUCLEOTIDE SEQUENCE</scope>
    <source>
        <strain evidence="2">NBRC 105297</strain>
    </source>
</reference>
<name>A0A919NUB3_9ACTN</name>
<gene>
    <name evidence="2" type="ORF">Ate02nite_81260</name>
</gene>
<dbReference type="SUPFAM" id="SSF49785">
    <property type="entry name" value="Galactose-binding domain-like"/>
    <property type="match status" value="1"/>
</dbReference>
<evidence type="ECO:0000256" key="1">
    <source>
        <dbReference type="SAM" id="MobiDB-lite"/>
    </source>
</evidence>
<dbReference type="AlphaFoldDB" id="A0A919NUB3"/>
<feature type="region of interest" description="Disordered" evidence="1">
    <location>
        <begin position="24"/>
        <end position="114"/>
    </location>
</feature>
<comment type="caution">
    <text evidence="2">The sequence shown here is derived from an EMBL/GenBank/DDBJ whole genome shotgun (WGS) entry which is preliminary data.</text>
</comment>
<keyword evidence="3" id="KW-1185">Reference proteome</keyword>
<dbReference type="Gene3D" id="2.60.120.260">
    <property type="entry name" value="Galactose-binding domain-like"/>
    <property type="match status" value="1"/>
</dbReference>
<dbReference type="InterPro" id="IPR008979">
    <property type="entry name" value="Galactose-bd-like_sf"/>
</dbReference>
<evidence type="ECO:0000313" key="2">
    <source>
        <dbReference type="EMBL" id="GIF25396.1"/>
    </source>
</evidence>
<proteinExistence type="predicted"/>